<dbReference type="InterPro" id="IPR041457">
    <property type="entry name" value="CxC2_KDZ-assoc"/>
</dbReference>
<keyword evidence="4" id="KW-1185">Reference proteome</keyword>
<feature type="compositionally biased region" description="Polar residues" evidence="1">
    <location>
        <begin position="431"/>
        <end position="442"/>
    </location>
</feature>
<evidence type="ECO:0000256" key="1">
    <source>
        <dbReference type="SAM" id="MobiDB-lite"/>
    </source>
</evidence>
<dbReference type="Pfam" id="PF18803">
    <property type="entry name" value="CxC2"/>
    <property type="match status" value="1"/>
</dbReference>
<sequence length="1162" mass="126430">MPYAKSSASEWLREGVFMFLHNPIAFNSHNRKAKRDELQQALVSASTCNPVTEDAHAGSAPATSLKAMALLSSAEVAASDALLKLYSLTGTREAYLTELSSPLPPSSPSYSSEDDEIMSVNALLRSITPTDMDESLIQPQVWTTPRRLLDIAASPTWSCSWEPEELAISPLTSTSAIPVTPSHERFETASRTQAECYSDMVGTSWTSEAQKELLTTQVPTFILARTNERLPPFWSSIWHMWFDKFPEWEAIGLGSDTDLSAEESTALKEAIEARKSQIKSWFPRAAKKFNGGRPTKSGSTMMTKALRRTVQGRGRAAGSRSRQAREVYATLHPERYQRERKLNAAKLGLGSNSMQNSDSSDSESDPNLDSEDHGSQSRTKSDGRALNCTIRNTTLNALWAAATLEERREVEEIMEKEKTTREEKLAKDTNVETPQTPEQYQISGDIVIPPEPLSGIAADDDTAGHPSAKSQKKKRKQKKKPTVPAAGVQHPSAPPPTAPDSNAELGSDLPATDTDFPGSHIFYGATPGADSDNSEGSLWGGFNADLSNGWDAGFTATPHLQQANTLANPFGRPLHPDTRWQGFEPSGVIMPSVPEEQRPLPVLHRVTVPHSQTHLATQAQGLVHLNPMSVTPDLVLADPRRTWAEYGYGFPDVTDFLREYGQAFPGGHANNNETLPAPNPTDMSANHNPRIETPNLAIPVPTSTSLLPPSASTTSGSITLEASDGSVQIISTAESIPSTKKRRSPAGRQTAKQRRELEAAETLKDDSRDGGGVIVTTVGRDKRQPKPRVNPDGHMYSLGWRSDRTEKTTGTAKRKSNPDAPAPNKKLINKQSSAFCSSLVPVVTRLQSLISALTRHSSATSMASKKRKLKGGGGKRGSTGIGGVESFSFSIAPEPRTQPIASGSGVRHSTLVWRTTDLDDGRVGQTTVEATQVQELVDNIPALSALPFNGVPIFDSVEEEEEWSGRETRSSEWCGSFFVKRTLKSLGVRIQLGHASAGNQVCLSPNKAQGDSFVIVDNNGVHEVGLDFCGCGAAGEHAEQLLRASLFPSTTTNPRSAATFNVLRRHHMLSFEAKCSVYEFYYSLARESDNMGLDGLKDRYEEFARIAKQWRHLQMMKRSARGHDPTGIGGTQDGECALLCPACPHPGKNLPDGWEKADGEKM</sequence>
<organism evidence="3 4">
    <name type="scientific">Mycena citricolor</name>
    <dbReference type="NCBI Taxonomy" id="2018698"/>
    <lineage>
        <taxon>Eukaryota</taxon>
        <taxon>Fungi</taxon>
        <taxon>Dikarya</taxon>
        <taxon>Basidiomycota</taxon>
        <taxon>Agaricomycotina</taxon>
        <taxon>Agaricomycetes</taxon>
        <taxon>Agaricomycetidae</taxon>
        <taxon>Agaricales</taxon>
        <taxon>Marasmiineae</taxon>
        <taxon>Mycenaceae</taxon>
        <taxon>Mycena</taxon>
    </lineage>
</organism>
<feature type="domain" description="CxC2-like cysteine cluster KDZ transposase-associated" evidence="2">
    <location>
        <begin position="983"/>
        <end position="1092"/>
    </location>
</feature>
<feature type="region of interest" description="Disordered" evidence="1">
    <location>
        <begin position="413"/>
        <end position="533"/>
    </location>
</feature>
<reference evidence="3" key="1">
    <citation type="submission" date="2023-11" db="EMBL/GenBank/DDBJ databases">
        <authorList>
            <person name="De Vega J J."/>
            <person name="De Vega J J."/>
        </authorList>
    </citation>
    <scope>NUCLEOTIDE SEQUENCE</scope>
</reference>
<name>A0AAD2GZR0_9AGAR</name>
<feature type="compositionally biased region" description="Basic and acidic residues" evidence="1">
    <location>
        <begin position="413"/>
        <end position="430"/>
    </location>
</feature>
<proteinExistence type="predicted"/>
<protein>
    <recommendedName>
        <fullName evidence="2">CxC2-like cysteine cluster KDZ transposase-associated domain-containing protein</fullName>
    </recommendedName>
</protein>
<gene>
    <name evidence="3" type="ORF">MYCIT1_LOCUS9425</name>
</gene>
<feature type="region of interest" description="Disordered" evidence="1">
    <location>
        <begin position="855"/>
        <end position="878"/>
    </location>
</feature>
<dbReference type="Proteomes" id="UP001295794">
    <property type="component" value="Unassembled WGS sequence"/>
</dbReference>
<feature type="region of interest" description="Disordered" evidence="1">
    <location>
        <begin position="346"/>
        <end position="385"/>
    </location>
</feature>
<evidence type="ECO:0000313" key="3">
    <source>
        <dbReference type="EMBL" id="CAK5267149.1"/>
    </source>
</evidence>
<feature type="compositionally biased region" description="Basic and acidic residues" evidence="1">
    <location>
        <begin position="370"/>
        <end position="383"/>
    </location>
</feature>
<dbReference type="AlphaFoldDB" id="A0AAD2GZR0"/>
<comment type="caution">
    <text evidence="3">The sequence shown here is derived from an EMBL/GenBank/DDBJ whole genome shotgun (WGS) entry which is preliminary data.</text>
</comment>
<feature type="compositionally biased region" description="Acidic residues" evidence="1">
    <location>
        <begin position="360"/>
        <end position="369"/>
    </location>
</feature>
<feature type="compositionally biased region" description="Basic and acidic residues" evidence="1">
    <location>
        <begin position="753"/>
        <end position="769"/>
    </location>
</feature>
<evidence type="ECO:0000259" key="2">
    <source>
        <dbReference type="Pfam" id="PF18803"/>
    </source>
</evidence>
<dbReference type="EMBL" id="CAVNYO010000116">
    <property type="protein sequence ID" value="CAK5267149.1"/>
    <property type="molecule type" value="Genomic_DNA"/>
</dbReference>
<accession>A0AAD2GZR0</accession>
<feature type="region of interest" description="Disordered" evidence="1">
    <location>
        <begin position="730"/>
        <end position="826"/>
    </location>
</feature>
<feature type="compositionally biased region" description="Basic residues" evidence="1">
    <location>
        <begin position="470"/>
        <end position="481"/>
    </location>
</feature>
<evidence type="ECO:0000313" key="4">
    <source>
        <dbReference type="Proteomes" id="UP001295794"/>
    </source>
</evidence>